<keyword evidence="1" id="KW-0812">Transmembrane</keyword>
<comment type="caution">
    <text evidence="2">The sequence shown here is derived from an EMBL/GenBank/DDBJ whole genome shotgun (WGS) entry which is preliminary data.</text>
</comment>
<organism evidence="2 3">
    <name type="scientific">Candidatus Doudnabacteria bacterium RIFCSPHIGHO2_01_FULL_41_86</name>
    <dbReference type="NCBI Taxonomy" id="1817821"/>
    <lineage>
        <taxon>Bacteria</taxon>
        <taxon>Candidatus Doudnaibacteriota</taxon>
    </lineage>
</organism>
<evidence type="ECO:0000313" key="3">
    <source>
        <dbReference type="Proteomes" id="UP000177610"/>
    </source>
</evidence>
<evidence type="ECO:0000313" key="2">
    <source>
        <dbReference type="EMBL" id="OGE74188.1"/>
    </source>
</evidence>
<feature type="transmembrane region" description="Helical" evidence="1">
    <location>
        <begin position="70"/>
        <end position="89"/>
    </location>
</feature>
<dbReference type="EMBL" id="MFEH01000001">
    <property type="protein sequence ID" value="OGE74188.1"/>
    <property type="molecule type" value="Genomic_DNA"/>
</dbReference>
<dbReference type="AlphaFoldDB" id="A0A1F5N9E4"/>
<gene>
    <name evidence="2" type="ORF">A2717_01400</name>
</gene>
<keyword evidence="1" id="KW-1133">Transmembrane helix</keyword>
<feature type="transmembrane region" description="Helical" evidence="1">
    <location>
        <begin position="140"/>
        <end position="159"/>
    </location>
</feature>
<accession>A0A1F5N9E4</accession>
<protein>
    <recommendedName>
        <fullName evidence="4">Rod shape-determining protein MreD</fullName>
    </recommendedName>
</protein>
<dbReference type="Proteomes" id="UP000177610">
    <property type="component" value="Unassembled WGS sequence"/>
</dbReference>
<feature type="transmembrane region" description="Helical" evidence="1">
    <location>
        <begin position="96"/>
        <end position="120"/>
    </location>
</feature>
<sequence>MRNIIWFFALILLLVLQNGILVPLHIISVNLVLIVVAIATLLSEFNQGLIITLMGGLITDFMSGLPDGVMTISFLLAFLILHFILNEILAREANRFILGVAVLGSTLVYFFSVIFVSYIFSWFNLVTQIDFMYLLSSRLPLLLLWNLIFTYPILMYYTWIQNLASRLPIYEKSIRL</sequence>
<keyword evidence="1" id="KW-0472">Membrane</keyword>
<name>A0A1F5N9E4_9BACT</name>
<evidence type="ECO:0008006" key="4">
    <source>
        <dbReference type="Google" id="ProtNLM"/>
    </source>
</evidence>
<reference evidence="2 3" key="1">
    <citation type="journal article" date="2016" name="Nat. Commun.">
        <title>Thousands of microbial genomes shed light on interconnected biogeochemical processes in an aquifer system.</title>
        <authorList>
            <person name="Anantharaman K."/>
            <person name="Brown C.T."/>
            <person name="Hug L.A."/>
            <person name="Sharon I."/>
            <person name="Castelle C.J."/>
            <person name="Probst A.J."/>
            <person name="Thomas B.C."/>
            <person name="Singh A."/>
            <person name="Wilkins M.J."/>
            <person name="Karaoz U."/>
            <person name="Brodie E.L."/>
            <person name="Williams K.H."/>
            <person name="Hubbard S.S."/>
            <person name="Banfield J.F."/>
        </authorList>
    </citation>
    <scope>NUCLEOTIDE SEQUENCE [LARGE SCALE GENOMIC DNA]</scope>
</reference>
<feature type="transmembrane region" description="Helical" evidence="1">
    <location>
        <begin position="31"/>
        <end position="58"/>
    </location>
</feature>
<dbReference type="STRING" id="1817821.A2717_01400"/>
<evidence type="ECO:0000256" key="1">
    <source>
        <dbReference type="SAM" id="Phobius"/>
    </source>
</evidence>
<feature type="transmembrane region" description="Helical" evidence="1">
    <location>
        <begin position="6"/>
        <end position="24"/>
    </location>
</feature>
<proteinExistence type="predicted"/>